<dbReference type="InterPro" id="IPR005135">
    <property type="entry name" value="Endo/exonuclease/phosphatase"/>
</dbReference>
<evidence type="ECO:0000313" key="13">
    <source>
        <dbReference type="Proteomes" id="UP000077266"/>
    </source>
</evidence>
<protein>
    <recommendedName>
        <fullName evidence="11">Endonuclease/exonuclease/phosphatase domain-containing protein</fullName>
    </recommendedName>
</protein>
<evidence type="ECO:0000256" key="3">
    <source>
        <dbReference type="ARBA" id="ARBA00004322"/>
    </source>
</evidence>
<dbReference type="GO" id="GO:0070260">
    <property type="term" value="F:5'-tyrosyl-DNA phosphodiesterase activity"/>
    <property type="evidence" value="ECO:0007669"/>
    <property type="project" value="TreeGrafter"/>
</dbReference>
<evidence type="ECO:0000256" key="4">
    <source>
        <dbReference type="ARBA" id="ARBA00022722"/>
    </source>
</evidence>
<dbReference type="PANTHER" id="PTHR15822:SF4">
    <property type="entry name" value="TYROSYL-DNA PHOSPHODIESTERASE 2"/>
    <property type="match status" value="1"/>
</dbReference>
<dbReference type="InterPro" id="IPR051547">
    <property type="entry name" value="TDP2-like"/>
</dbReference>
<gene>
    <name evidence="12" type="ORF">EXIGLDRAFT_504697</name>
</gene>
<dbReference type="Gene3D" id="3.60.10.10">
    <property type="entry name" value="Endonuclease/exonuclease/phosphatase"/>
    <property type="match status" value="1"/>
</dbReference>
<dbReference type="InterPro" id="IPR036691">
    <property type="entry name" value="Endo/exonu/phosph_ase_sf"/>
</dbReference>
<evidence type="ECO:0000256" key="2">
    <source>
        <dbReference type="ARBA" id="ARBA00001946"/>
    </source>
</evidence>
<dbReference type="EMBL" id="KV425970">
    <property type="protein sequence ID" value="KZV94554.1"/>
    <property type="molecule type" value="Genomic_DNA"/>
</dbReference>
<keyword evidence="6" id="KW-0227">DNA damage</keyword>
<dbReference type="GO" id="GO:0004518">
    <property type="term" value="F:nuclease activity"/>
    <property type="evidence" value="ECO:0007669"/>
    <property type="project" value="UniProtKB-KW"/>
</dbReference>
<sequence length="369" mass="41007">MLIASTSAKNSFPFPLFCCCCSESECSAACLRSMQRVLARALRTARSLFSPRMSTPSTFLQYDPQETDEDDAWKPVQGTRVDTNASQKPPTTVTVLTWNVWFERLAQDQRYRALLDTVLDPTRAVDVACFQEVEDNFWETLQAHPAVRASWLISDWEQQRRACWYGTAIIVRKAWLATVGGSATCTLVPYNNSRMGRQLLLAQFSGPGRGAPFLTVGTTHLESMPQDRPQRDGQMRLALECFEDEAPAGSPLVWCGDTNIEAYSELVPMLDAGFTDVLLSANRDAFAGNDSDETLRRTLPTFGTTFPKHMIGDLRARRLDYILSKNVEVMSATRVGDEPLPDVTGDGREGKLYPSDHLGVCTTLRVSAA</sequence>
<dbReference type="PANTHER" id="PTHR15822">
    <property type="entry name" value="TRAF AND TNF RECEPTOR-ASSOCIATED PROTEIN"/>
    <property type="match status" value="1"/>
</dbReference>
<comment type="cofactor">
    <cofactor evidence="1">
        <name>Mn(2+)</name>
        <dbReference type="ChEBI" id="CHEBI:29035"/>
    </cofactor>
</comment>
<organism evidence="12 13">
    <name type="scientific">Exidia glandulosa HHB12029</name>
    <dbReference type="NCBI Taxonomy" id="1314781"/>
    <lineage>
        <taxon>Eukaryota</taxon>
        <taxon>Fungi</taxon>
        <taxon>Dikarya</taxon>
        <taxon>Basidiomycota</taxon>
        <taxon>Agaricomycotina</taxon>
        <taxon>Agaricomycetes</taxon>
        <taxon>Auriculariales</taxon>
        <taxon>Exidiaceae</taxon>
        <taxon>Exidia</taxon>
    </lineage>
</organism>
<evidence type="ECO:0000256" key="1">
    <source>
        <dbReference type="ARBA" id="ARBA00001936"/>
    </source>
</evidence>
<dbReference type="Proteomes" id="UP000077266">
    <property type="component" value="Unassembled WGS sequence"/>
</dbReference>
<dbReference type="Pfam" id="PF03372">
    <property type="entry name" value="Exo_endo_phos"/>
    <property type="match status" value="1"/>
</dbReference>
<name>A0A165JA56_EXIGL</name>
<feature type="domain" description="Endonuclease/exonuclease/phosphatase" evidence="11">
    <location>
        <begin position="96"/>
        <end position="357"/>
    </location>
</feature>
<keyword evidence="10" id="KW-0539">Nucleus</keyword>
<keyword evidence="5" id="KW-0479">Metal-binding</keyword>
<dbReference type="OrthoDB" id="9975959at2759"/>
<keyword evidence="13" id="KW-1185">Reference proteome</keyword>
<dbReference type="GO" id="GO:0005737">
    <property type="term" value="C:cytoplasm"/>
    <property type="evidence" value="ECO:0007669"/>
    <property type="project" value="TreeGrafter"/>
</dbReference>
<dbReference type="STRING" id="1314781.A0A165JA56"/>
<evidence type="ECO:0000256" key="5">
    <source>
        <dbReference type="ARBA" id="ARBA00022723"/>
    </source>
</evidence>
<evidence type="ECO:0000259" key="11">
    <source>
        <dbReference type="Pfam" id="PF03372"/>
    </source>
</evidence>
<dbReference type="SUPFAM" id="SSF56219">
    <property type="entry name" value="DNase I-like"/>
    <property type="match status" value="1"/>
</dbReference>
<dbReference type="GO" id="GO:0003697">
    <property type="term" value="F:single-stranded DNA binding"/>
    <property type="evidence" value="ECO:0007669"/>
    <property type="project" value="TreeGrafter"/>
</dbReference>
<dbReference type="AlphaFoldDB" id="A0A165JA56"/>
<keyword evidence="4" id="KW-0540">Nuclease</keyword>
<keyword evidence="7" id="KW-0378">Hydrolase</keyword>
<comment type="subcellular location">
    <subcellularLocation>
        <location evidence="3">Nucleus</location>
        <location evidence="3">PML body</location>
    </subcellularLocation>
</comment>
<evidence type="ECO:0000256" key="9">
    <source>
        <dbReference type="ARBA" id="ARBA00023204"/>
    </source>
</evidence>
<comment type="cofactor">
    <cofactor evidence="2">
        <name>Mg(2+)</name>
        <dbReference type="ChEBI" id="CHEBI:18420"/>
    </cofactor>
</comment>
<reference evidence="12 13" key="1">
    <citation type="journal article" date="2016" name="Mol. Biol. Evol.">
        <title>Comparative Genomics of Early-Diverging Mushroom-Forming Fungi Provides Insights into the Origins of Lignocellulose Decay Capabilities.</title>
        <authorList>
            <person name="Nagy L.G."/>
            <person name="Riley R."/>
            <person name="Tritt A."/>
            <person name="Adam C."/>
            <person name="Daum C."/>
            <person name="Floudas D."/>
            <person name="Sun H."/>
            <person name="Yadav J.S."/>
            <person name="Pangilinan J."/>
            <person name="Larsson K.H."/>
            <person name="Matsuura K."/>
            <person name="Barry K."/>
            <person name="Labutti K."/>
            <person name="Kuo R."/>
            <person name="Ohm R.A."/>
            <person name="Bhattacharya S.S."/>
            <person name="Shirouzu T."/>
            <person name="Yoshinaga Y."/>
            <person name="Martin F.M."/>
            <person name="Grigoriev I.V."/>
            <person name="Hibbett D.S."/>
        </authorList>
    </citation>
    <scope>NUCLEOTIDE SEQUENCE [LARGE SCALE GENOMIC DNA]</scope>
    <source>
        <strain evidence="12 13">HHB12029</strain>
    </source>
</reference>
<dbReference type="GO" id="GO:0046872">
    <property type="term" value="F:metal ion binding"/>
    <property type="evidence" value="ECO:0007669"/>
    <property type="project" value="UniProtKB-KW"/>
</dbReference>
<evidence type="ECO:0000256" key="8">
    <source>
        <dbReference type="ARBA" id="ARBA00022842"/>
    </source>
</evidence>
<dbReference type="CDD" id="cd09080">
    <property type="entry name" value="TDP2"/>
    <property type="match status" value="1"/>
</dbReference>
<dbReference type="GO" id="GO:0006302">
    <property type="term" value="P:double-strand break repair"/>
    <property type="evidence" value="ECO:0007669"/>
    <property type="project" value="TreeGrafter"/>
</dbReference>
<proteinExistence type="predicted"/>
<keyword evidence="9" id="KW-0234">DNA repair</keyword>
<accession>A0A165JA56</accession>
<evidence type="ECO:0000256" key="7">
    <source>
        <dbReference type="ARBA" id="ARBA00022801"/>
    </source>
</evidence>
<evidence type="ECO:0000313" key="12">
    <source>
        <dbReference type="EMBL" id="KZV94554.1"/>
    </source>
</evidence>
<dbReference type="InParanoid" id="A0A165JA56"/>
<keyword evidence="8" id="KW-0460">Magnesium</keyword>
<evidence type="ECO:0000256" key="6">
    <source>
        <dbReference type="ARBA" id="ARBA00022763"/>
    </source>
</evidence>
<evidence type="ECO:0000256" key="10">
    <source>
        <dbReference type="ARBA" id="ARBA00023242"/>
    </source>
</evidence>